<dbReference type="STRING" id="41688.A0A2N3NF51"/>
<dbReference type="Proteomes" id="UP000233524">
    <property type="component" value="Unassembled WGS sequence"/>
</dbReference>
<dbReference type="SUPFAM" id="SSF56300">
    <property type="entry name" value="Metallo-dependent phosphatases"/>
    <property type="match status" value="1"/>
</dbReference>
<name>A0A2N3NF51_9PEZI</name>
<comment type="caution">
    <text evidence="4">The sequence shown here is derived from an EMBL/GenBank/DDBJ whole genome shotgun (WGS) entry which is preliminary data.</text>
</comment>
<keyword evidence="2" id="KW-0472">Membrane</keyword>
<dbReference type="FunFam" id="3.60.21.10:FF:000054">
    <property type="entry name" value="DCR2p Phosphoesterase"/>
    <property type="match status" value="1"/>
</dbReference>
<dbReference type="Gene3D" id="3.60.21.10">
    <property type="match status" value="1"/>
</dbReference>
<dbReference type="FunCoup" id="A0A2N3NF51">
    <property type="interactions" value="45"/>
</dbReference>
<organism evidence="4 5">
    <name type="scientific">Lomentospora prolificans</name>
    <dbReference type="NCBI Taxonomy" id="41688"/>
    <lineage>
        <taxon>Eukaryota</taxon>
        <taxon>Fungi</taxon>
        <taxon>Dikarya</taxon>
        <taxon>Ascomycota</taxon>
        <taxon>Pezizomycotina</taxon>
        <taxon>Sordariomycetes</taxon>
        <taxon>Hypocreomycetidae</taxon>
        <taxon>Microascales</taxon>
        <taxon>Microascaceae</taxon>
        <taxon>Lomentospora</taxon>
    </lineage>
</organism>
<feature type="region of interest" description="Disordered" evidence="1">
    <location>
        <begin position="548"/>
        <end position="567"/>
    </location>
</feature>
<dbReference type="Pfam" id="PF00149">
    <property type="entry name" value="Metallophos"/>
    <property type="match status" value="1"/>
</dbReference>
<gene>
    <name evidence="4" type="ORF">jhhlp_002791</name>
</gene>
<evidence type="ECO:0000256" key="2">
    <source>
        <dbReference type="SAM" id="Phobius"/>
    </source>
</evidence>
<dbReference type="InterPro" id="IPR029052">
    <property type="entry name" value="Metallo-depent_PP-like"/>
</dbReference>
<reference evidence="4 5" key="1">
    <citation type="journal article" date="2017" name="G3 (Bethesda)">
        <title>First Draft Genome Sequence of the Pathogenic Fungus Lomentospora prolificans (Formerly Scedosporium prolificans).</title>
        <authorList>
            <person name="Luo R."/>
            <person name="Zimin A."/>
            <person name="Workman R."/>
            <person name="Fan Y."/>
            <person name="Pertea G."/>
            <person name="Grossman N."/>
            <person name="Wear M.P."/>
            <person name="Jia B."/>
            <person name="Miller H."/>
            <person name="Casadevall A."/>
            <person name="Timp W."/>
            <person name="Zhang S.X."/>
            <person name="Salzberg S.L."/>
        </authorList>
    </citation>
    <scope>NUCLEOTIDE SEQUENCE [LARGE SCALE GENOMIC DNA]</scope>
    <source>
        <strain evidence="4 5">JHH-5317</strain>
    </source>
</reference>
<keyword evidence="5" id="KW-1185">Reference proteome</keyword>
<dbReference type="GO" id="GO:0004721">
    <property type="term" value="F:phosphoprotein phosphatase activity"/>
    <property type="evidence" value="ECO:0007669"/>
    <property type="project" value="TreeGrafter"/>
</dbReference>
<dbReference type="InParanoid" id="A0A2N3NF51"/>
<feature type="domain" description="Calcineurin-like phosphoesterase" evidence="3">
    <location>
        <begin position="219"/>
        <end position="467"/>
    </location>
</feature>
<keyword evidence="2" id="KW-0812">Transmembrane</keyword>
<dbReference type="PANTHER" id="PTHR32440:SF0">
    <property type="entry name" value="PHOSPHATASE DCR2-RELATED"/>
    <property type="match status" value="1"/>
</dbReference>
<accession>A0A2N3NF51</accession>
<feature type="transmembrane region" description="Helical" evidence="2">
    <location>
        <begin position="9"/>
        <end position="26"/>
    </location>
</feature>
<evidence type="ECO:0000313" key="5">
    <source>
        <dbReference type="Proteomes" id="UP000233524"/>
    </source>
</evidence>
<dbReference type="InterPro" id="IPR004843">
    <property type="entry name" value="Calcineurin-like_PHP"/>
</dbReference>
<dbReference type="GO" id="GO:0005737">
    <property type="term" value="C:cytoplasm"/>
    <property type="evidence" value="ECO:0007669"/>
    <property type="project" value="TreeGrafter"/>
</dbReference>
<proteinExistence type="predicted"/>
<dbReference type="PANTHER" id="PTHR32440">
    <property type="entry name" value="PHOSPHATASE DCR2-RELATED-RELATED"/>
    <property type="match status" value="1"/>
</dbReference>
<dbReference type="CDD" id="cd07383">
    <property type="entry name" value="MPP_Dcr2"/>
    <property type="match status" value="1"/>
</dbReference>
<protein>
    <recommendedName>
        <fullName evidence="3">Calcineurin-like phosphoesterase domain-containing protein</fullName>
    </recommendedName>
</protein>
<dbReference type="VEuPathDB" id="FungiDB:jhhlp_002791"/>
<dbReference type="AlphaFoldDB" id="A0A2N3NF51"/>
<evidence type="ECO:0000313" key="4">
    <source>
        <dbReference type="EMBL" id="PKS11031.1"/>
    </source>
</evidence>
<sequence length="567" mass="63137">MARRIVRTAVQLVIATILFSIALLFLDRNYRVLPPSLHAYMPQHHHGLVVTDITISQCSSVNPFSSCDLDANVWQRIGKDLYLGKAWVSTAYLHVRRKKEEDLTEDDKVVMDISVGRLDPSTAVGAEADTDEKWESRPGGLWVKRSSSKFASDSDKAVTAIDVLFGDDAVEVREGWSIVGTNLLLESSSGIPGAYISVRRGAPKQIPKPVPRINDNGKFKIVQISDLHLSTGVGACRDAIPDTYQGRKCEADPRTLDFVTKVIDEEKPDLIVFSGDQVNGDTSPDAQTAIFKYAHIAIKRKIPYVTIFGNHDDEQTLSRSAQMSIIEALPYSMSTAGPEDLDGVGNYYIEVLARGHSDHSALTLYMLDTHAYSSNEKKYPGYDWLKPNQVEWFKRTAASLKPAHREYTHIHMDLAFIHIPLPEYVGVQKFWKGAWREYVTAPQYNSGFRDALVEQGIVMVSCGHDHVNDYCMLSTEGEGDAKKPALWMCYAGGSGFGGYAGYGGYNRRLRVFEVDANLSRITTWKRIEFGEPEELAKRVDEQVIVDGGRPIGPTMEEEAAEKEGPPL</sequence>
<dbReference type="OrthoDB" id="783096at2759"/>
<evidence type="ECO:0000259" key="3">
    <source>
        <dbReference type="Pfam" id="PF00149"/>
    </source>
</evidence>
<dbReference type="EMBL" id="NLAX01000008">
    <property type="protein sequence ID" value="PKS11031.1"/>
    <property type="molecule type" value="Genomic_DNA"/>
</dbReference>
<keyword evidence="2" id="KW-1133">Transmembrane helix</keyword>
<evidence type="ECO:0000256" key="1">
    <source>
        <dbReference type="SAM" id="MobiDB-lite"/>
    </source>
</evidence>